<dbReference type="InterPro" id="IPR023346">
    <property type="entry name" value="Lysozyme-like_dom_sf"/>
</dbReference>
<evidence type="ECO:0008006" key="4">
    <source>
        <dbReference type="Google" id="ProtNLM"/>
    </source>
</evidence>
<gene>
    <name evidence="2" type="ORF">SAMN05216480_10268</name>
</gene>
<evidence type="ECO:0000313" key="2">
    <source>
        <dbReference type="EMBL" id="SFU37775.1"/>
    </source>
</evidence>
<dbReference type="AlphaFoldDB" id="A0A1I7FNP5"/>
<keyword evidence="1" id="KW-0472">Membrane</keyword>
<dbReference type="OrthoDB" id="1143238at2"/>
<dbReference type="STRING" id="1224947.SAMN05216480_10268"/>
<organism evidence="2 3">
    <name type="scientific">Pustulibacterium marinum</name>
    <dbReference type="NCBI Taxonomy" id="1224947"/>
    <lineage>
        <taxon>Bacteria</taxon>
        <taxon>Pseudomonadati</taxon>
        <taxon>Bacteroidota</taxon>
        <taxon>Flavobacteriia</taxon>
        <taxon>Flavobacteriales</taxon>
        <taxon>Flavobacteriaceae</taxon>
        <taxon>Pustulibacterium</taxon>
    </lineage>
</organism>
<sequence length="222" mass="24784">MRNGIVKITFFLLAVVFICVGYVAKDKIMLRKKEEKVAIVFEQPDSLSMTKAMFPKITTSQPVIKNKITPPFIGKSFTGFKEALGYKESRGNYFIVNQLGYLGKYQFGANTLSAFGIRDTQKFLNSPELQEKVFLAYMSRNKAILKNEIAKYTGKTIGGVLVTESGLLAAAHLGGAGNVKRYLRTNGATRFKDANGASVRFYMKKFSGYDVSFIKSDRYAKI</sequence>
<dbReference type="Proteomes" id="UP000199138">
    <property type="component" value="Unassembled WGS sequence"/>
</dbReference>
<protein>
    <recommendedName>
        <fullName evidence="4">Peptidoglycan-binding protein LysM</fullName>
    </recommendedName>
</protein>
<evidence type="ECO:0000256" key="1">
    <source>
        <dbReference type="SAM" id="Phobius"/>
    </source>
</evidence>
<name>A0A1I7FNP5_9FLAO</name>
<keyword evidence="1" id="KW-1133">Transmembrane helix</keyword>
<dbReference type="RefSeq" id="WP_093023601.1">
    <property type="nucleotide sequence ID" value="NZ_FPBK01000002.1"/>
</dbReference>
<keyword evidence="3" id="KW-1185">Reference proteome</keyword>
<evidence type="ECO:0000313" key="3">
    <source>
        <dbReference type="Proteomes" id="UP000199138"/>
    </source>
</evidence>
<dbReference type="SUPFAM" id="SSF53955">
    <property type="entry name" value="Lysozyme-like"/>
    <property type="match status" value="1"/>
</dbReference>
<accession>A0A1I7FNP5</accession>
<keyword evidence="1" id="KW-0812">Transmembrane</keyword>
<feature type="transmembrane region" description="Helical" evidence="1">
    <location>
        <begin position="6"/>
        <end position="24"/>
    </location>
</feature>
<dbReference type="EMBL" id="FPBK01000002">
    <property type="protein sequence ID" value="SFU37775.1"/>
    <property type="molecule type" value="Genomic_DNA"/>
</dbReference>
<dbReference type="Gene3D" id="1.10.530.10">
    <property type="match status" value="1"/>
</dbReference>
<reference evidence="2 3" key="1">
    <citation type="submission" date="2016-10" db="EMBL/GenBank/DDBJ databases">
        <authorList>
            <person name="de Groot N.N."/>
        </authorList>
    </citation>
    <scope>NUCLEOTIDE SEQUENCE [LARGE SCALE GENOMIC DNA]</scope>
    <source>
        <strain evidence="2 3">CGMCC 1.12333</strain>
    </source>
</reference>
<proteinExistence type="predicted"/>